<dbReference type="Gene3D" id="3.40.50.1820">
    <property type="entry name" value="alpha/beta hydrolase"/>
    <property type="match status" value="1"/>
</dbReference>
<feature type="chain" id="PRO_5006990077" description="Carboxylic ester hydrolase" evidence="3">
    <location>
        <begin position="22"/>
        <end position="508"/>
    </location>
</feature>
<dbReference type="PROSITE" id="PS00122">
    <property type="entry name" value="CARBOXYLESTERASE_B_1"/>
    <property type="match status" value="1"/>
</dbReference>
<dbReference type="GO" id="GO:0016787">
    <property type="term" value="F:hydrolase activity"/>
    <property type="evidence" value="ECO:0007669"/>
    <property type="project" value="UniProtKB-KW"/>
</dbReference>
<evidence type="ECO:0000259" key="4">
    <source>
        <dbReference type="Pfam" id="PF00135"/>
    </source>
</evidence>
<name>A0A117E150_ASPNG</name>
<evidence type="ECO:0000256" key="1">
    <source>
        <dbReference type="ARBA" id="ARBA00005964"/>
    </source>
</evidence>
<accession>A0A117E150</accession>
<dbReference type="InterPro" id="IPR050309">
    <property type="entry name" value="Type-B_Carboxylest/Lipase"/>
</dbReference>
<comment type="caution">
    <text evidence="5">The sequence shown here is derived from an EMBL/GenBank/DDBJ whole genome shotgun (WGS) entry which is preliminary data.</text>
</comment>
<dbReference type="VEuPathDB" id="FungiDB:M747DRAFT_287011"/>
<dbReference type="InterPro" id="IPR002018">
    <property type="entry name" value="CarbesteraseB"/>
</dbReference>
<protein>
    <recommendedName>
        <fullName evidence="3">Carboxylic ester hydrolase</fullName>
        <ecNumber evidence="3">3.1.1.-</ecNumber>
    </recommendedName>
</protein>
<dbReference type="Proteomes" id="UP000068243">
    <property type="component" value="Unassembled WGS sequence"/>
</dbReference>
<evidence type="ECO:0000313" key="6">
    <source>
        <dbReference type="Proteomes" id="UP000068243"/>
    </source>
</evidence>
<dbReference type="OrthoDB" id="408631at2759"/>
<dbReference type="InterPro" id="IPR029058">
    <property type="entry name" value="AB_hydrolase_fold"/>
</dbReference>
<dbReference type="PANTHER" id="PTHR11559">
    <property type="entry name" value="CARBOXYLESTERASE"/>
    <property type="match status" value="1"/>
</dbReference>
<dbReference type="ESTHER" id="aspnc-a2r8r3">
    <property type="family name" value="Fungal_carboxylesterase_lipase"/>
</dbReference>
<dbReference type="InterPro" id="IPR019819">
    <property type="entry name" value="Carboxylesterase_B_CS"/>
</dbReference>
<comment type="similarity">
    <text evidence="1 3">Belongs to the type-B carboxylesterase/lipase family.</text>
</comment>
<dbReference type="AlphaFoldDB" id="A0A117E150"/>
<dbReference type="PROSITE" id="PS00941">
    <property type="entry name" value="CARBOXYLESTERASE_B_2"/>
    <property type="match status" value="1"/>
</dbReference>
<organism evidence="5 6">
    <name type="scientific">Aspergillus niger</name>
    <dbReference type="NCBI Taxonomy" id="5061"/>
    <lineage>
        <taxon>Eukaryota</taxon>
        <taxon>Fungi</taxon>
        <taxon>Dikarya</taxon>
        <taxon>Ascomycota</taxon>
        <taxon>Pezizomycotina</taxon>
        <taxon>Eurotiomycetes</taxon>
        <taxon>Eurotiomycetidae</taxon>
        <taxon>Eurotiales</taxon>
        <taxon>Aspergillaceae</taxon>
        <taxon>Aspergillus</taxon>
        <taxon>Aspergillus subgen. Circumdati</taxon>
    </lineage>
</organism>
<evidence type="ECO:0000256" key="3">
    <source>
        <dbReference type="RuleBase" id="RU361235"/>
    </source>
</evidence>
<proteinExistence type="inferred from homology"/>
<dbReference type="EC" id="3.1.1.-" evidence="3"/>
<feature type="signal peptide" evidence="3">
    <location>
        <begin position="1"/>
        <end position="21"/>
    </location>
</feature>
<dbReference type="Pfam" id="PF00135">
    <property type="entry name" value="COesterase"/>
    <property type="match status" value="1"/>
</dbReference>
<keyword evidence="2 3" id="KW-0378">Hydrolase</keyword>
<feature type="domain" description="Carboxylesterase type B" evidence="4">
    <location>
        <begin position="25"/>
        <end position="378"/>
    </location>
</feature>
<reference evidence="6" key="1">
    <citation type="journal article" date="2016" name="Genome Announc.">
        <title>Draft genome sequence of Aspergillus niger strain An76.</title>
        <authorList>
            <person name="Gong W."/>
            <person name="Cheng Z."/>
            <person name="Zhang H."/>
            <person name="Liu L."/>
            <person name="Gao P."/>
            <person name="Wang L."/>
        </authorList>
    </citation>
    <scope>NUCLEOTIDE SEQUENCE [LARGE SCALE GENOMIC DNA]</scope>
    <source>
        <strain evidence="6">An76</strain>
    </source>
</reference>
<dbReference type="SUPFAM" id="SSF53474">
    <property type="entry name" value="alpha/beta-Hydrolases"/>
    <property type="match status" value="1"/>
</dbReference>
<dbReference type="VEuPathDB" id="FungiDB:ASPNIDRAFT2_1109074"/>
<keyword evidence="3" id="KW-0732">Signal</keyword>
<gene>
    <name evidence="5" type="ORF">ABL_06149</name>
</gene>
<dbReference type="EMBL" id="BCMY01000009">
    <property type="protein sequence ID" value="GAQ43488.1"/>
    <property type="molecule type" value="Genomic_DNA"/>
</dbReference>
<dbReference type="VEuPathDB" id="FungiDB:An16g08070"/>
<sequence>MGVKAFSFFVAAAQLSAVTAAASRLTVDTTVGRLYGMVNGSAPDVAQFLGVPFAAPPVNELRFAPPQTKPAEAIIDATKIGPSCPQYPLTTKTDPSVYTFDSPWLQPYGPTSEDCLTLNVWSPLHAVNETDEPLPVLIWMFGGGFYEGGLLTNGFDPSNWIQRTQSHIVVAINYRVNIFGFPNAAGLAETQQNLNFGLLDQRFAVEWVRDNIAAFGGDPSKITLWGQSSGAASTDYYNYAWPDDPIVSGLIMHSGSVFATGSSADVEHTNFTFVAEHMGCGELSPRAELACMRNVSADSIIQFYENYTLYSTGPTLKFTTIVDNVTKFEDYTARAYAGNYSKLPAIFGTNANEEASLVAWAGPQGPNMTYVHEETVSTHLCPANYNGHLRYNTSSLSFRYFNTANFSNISPRPWEGAYHSSELPLLFGTYSEYGGPATPFETAVASHWQDLYLAFMRDPVNALPAMGWPAYHPDGYAMMFAANGTVTSLLPMSTLETPCAGIPEPTIG</sequence>
<evidence type="ECO:0000256" key="2">
    <source>
        <dbReference type="ARBA" id="ARBA00022801"/>
    </source>
</evidence>
<dbReference type="InterPro" id="IPR019826">
    <property type="entry name" value="Carboxylesterase_B_AS"/>
</dbReference>
<dbReference type="PaxDb" id="5061-CADANGAP00013023"/>
<evidence type="ECO:0000313" key="5">
    <source>
        <dbReference type="EMBL" id="GAQ43488.1"/>
    </source>
</evidence>
<dbReference type="VEuPathDB" id="FungiDB:ATCC64974_67050"/>
<dbReference type="OMA" id="ELACMRN"/>